<dbReference type="Gene3D" id="3.20.20.150">
    <property type="entry name" value="Divalent-metal-dependent TIM barrel enzymes"/>
    <property type="match status" value="1"/>
</dbReference>
<dbReference type="SUPFAM" id="SSF51658">
    <property type="entry name" value="Xylose isomerase-like"/>
    <property type="match status" value="1"/>
</dbReference>
<keyword evidence="2" id="KW-0540">Nuclease</keyword>
<dbReference type="KEGG" id="vg:30523223"/>
<sequence length="434" mass="49922">MQVDYLLRTGVLMDIREVMPTLANKRYPNWLYSQAKQDASALEKYSLLLYQVCKGILEDKEVDVQLTGLSLPDSVSTPLKRRLRTWLKAAFPNPEQVEGGKDPSYFFYGPWLVMFFVSTSPTKAWQEILLSIFTLCAQLRQEGRLVETCGVLFPLQEDGFWMNLAHWSEERFLDVYARELAWREDDREVRNRPFVSAYGNHLLKEVALQPAFKTFNRASQIFISNPQGRSVINRTELETIKENLPEEPVFCHGKYIYNLCSNESWAIDSLKEELEACAFVGLRGCVIHCGKSKKNKSYHEALLNMEENMKKALEVSNKHCPLILETSARQGSEILSDVDDLAEFYARFPDKDKVKLCVDTCHVFAAGYDPLYFISFLEEKHPDSVVLVHFNDSQEGRFSCKDRHASPGLGRIGYERMKAVYAYCSSRNIPMVHE</sequence>
<reference evidence="2 3" key="1">
    <citation type="submission" date="2016-11" db="EMBL/GenBank/DDBJ databases">
        <authorList>
            <consortium name="Urmite Genomes"/>
        </authorList>
    </citation>
    <scope>NUCLEOTIDE SEQUENCE [LARGE SCALE GENOMIC DNA]</scope>
    <source>
        <strain evidence="2 3">A11</strain>
    </source>
</reference>
<dbReference type="SMART" id="SM00518">
    <property type="entry name" value="AP2Ec"/>
    <property type="match status" value="1"/>
</dbReference>
<evidence type="ECO:0000313" key="2">
    <source>
        <dbReference type="EMBL" id="SHO33332.1"/>
    </source>
</evidence>
<dbReference type="InterPro" id="IPR001719">
    <property type="entry name" value="AP_endonuc_2"/>
</dbReference>
<proteinExistence type="predicted"/>
<dbReference type="GO" id="GO:0003677">
    <property type="term" value="F:DNA binding"/>
    <property type="evidence" value="ECO:0007669"/>
    <property type="project" value="InterPro"/>
</dbReference>
<dbReference type="GO" id="GO:0003906">
    <property type="term" value="F:DNA-(apurinic or apyrimidinic site) endonuclease activity"/>
    <property type="evidence" value="ECO:0007669"/>
    <property type="project" value="TreeGrafter"/>
</dbReference>
<dbReference type="GO" id="GO:0008081">
    <property type="term" value="F:phosphoric diester hydrolase activity"/>
    <property type="evidence" value="ECO:0007669"/>
    <property type="project" value="TreeGrafter"/>
</dbReference>
<dbReference type="GeneID" id="30523223"/>
<evidence type="ECO:0000313" key="3">
    <source>
        <dbReference type="Proteomes" id="UP000201465"/>
    </source>
</evidence>
<dbReference type="EMBL" id="LT671577">
    <property type="protein sequence ID" value="SHO33332.1"/>
    <property type="molecule type" value="Genomic_DNA"/>
</dbReference>
<organism evidence="2 3">
    <name type="scientific">Cedratvirus A11</name>
    <dbReference type="NCBI Taxonomy" id="1903266"/>
    <lineage>
        <taxon>Viruses</taxon>
        <taxon>Pithoviruses</taxon>
        <taxon>Orthocedratvirinae</taxon>
        <taxon>Alphacedratvirus</taxon>
        <taxon>Alphacedratvirus aljazairmassiliense</taxon>
    </lineage>
</organism>
<accession>A0A1M7XUH4</accession>
<keyword evidence="3" id="KW-1185">Reference proteome</keyword>
<dbReference type="GO" id="GO:0006284">
    <property type="term" value="P:base-excision repair"/>
    <property type="evidence" value="ECO:0007669"/>
    <property type="project" value="TreeGrafter"/>
</dbReference>
<dbReference type="OrthoDB" id="7161at10239"/>
<keyword evidence="2" id="KW-0255">Endonuclease</keyword>
<feature type="domain" description="Xylose isomerase-like TIM barrel" evidence="1">
    <location>
        <begin position="225"/>
        <end position="417"/>
    </location>
</feature>
<dbReference type="RefSeq" id="YP_009329204.1">
    <property type="nucleotide sequence ID" value="NC_032108.1"/>
</dbReference>
<dbReference type="Proteomes" id="UP000201465">
    <property type="component" value="Segment"/>
</dbReference>
<name>A0A1M7XUH4_9VIRU</name>
<dbReference type="Pfam" id="PF01261">
    <property type="entry name" value="AP_endonuc_2"/>
    <property type="match status" value="1"/>
</dbReference>
<keyword evidence="2" id="KW-0378">Hydrolase</keyword>
<dbReference type="InterPro" id="IPR013022">
    <property type="entry name" value="Xyl_isomerase-like_TIM-brl"/>
</dbReference>
<evidence type="ECO:0000259" key="1">
    <source>
        <dbReference type="Pfam" id="PF01261"/>
    </source>
</evidence>
<gene>
    <name evidence="2" type="ORF">BQ3484_264</name>
</gene>
<dbReference type="GO" id="GO:0008270">
    <property type="term" value="F:zinc ion binding"/>
    <property type="evidence" value="ECO:0007669"/>
    <property type="project" value="InterPro"/>
</dbReference>
<dbReference type="InterPro" id="IPR036237">
    <property type="entry name" value="Xyl_isomerase-like_sf"/>
</dbReference>
<dbReference type="PROSITE" id="PS51432">
    <property type="entry name" value="AP_NUCLEASE_F2_4"/>
    <property type="match status" value="1"/>
</dbReference>
<dbReference type="PANTHER" id="PTHR21445">
    <property type="entry name" value="ENDONUCLEASE IV ENDODEOXYRIBONUCLEASE IV"/>
    <property type="match status" value="1"/>
</dbReference>
<dbReference type="PANTHER" id="PTHR21445:SF0">
    <property type="entry name" value="APURINIC-APYRIMIDINIC ENDONUCLEASE"/>
    <property type="match status" value="1"/>
</dbReference>
<protein>
    <submittedName>
        <fullName evidence="2">AP endonuclease 2</fullName>
    </submittedName>
</protein>